<dbReference type="Proteomes" id="UP000006327">
    <property type="component" value="Unassembled WGS sequence"/>
</dbReference>
<dbReference type="EMBL" id="BAEO01000060">
    <property type="protein sequence ID" value="GAC21070.1"/>
    <property type="molecule type" value="Genomic_DNA"/>
</dbReference>
<name>K6ZCB3_9ALTE</name>
<gene>
    <name evidence="1" type="ORF">GARC_4128</name>
</gene>
<accession>K6ZCB3</accession>
<proteinExistence type="predicted"/>
<protein>
    <submittedName>
        <fullName evidence="1">Uncharacterized protein</fullName>
    </submittedName>
</protein>
<evidence type="ECO:0000313" key="1">
    <source>
        <dbReference type="EMBL" id="GAC21070.1"/>
    </source>
</evidence>
<dbReference type="STRING" id="493475.GARC_4128"/>
<organism evidence="1 2">
    <name type="scientific">Paraglaciecola arctica BSs20135</name>
    <dbReference type="NCBI Taxonomy" id="493475"/>
    <lineage>
        <taxon>Bacteria</taxon>
        <taxon>Pseudomonadati</taxon>
        <taxon>Pseudomonadota</taxon>
        <taxon>Gammaproteobacteria</taxon>
        <taxon>Alteromonadales</taxon>
        <taxon>Alteromonadaceae</taxon>
        <taxon>Paraglaciecola</taxon>
    </lineage>
</organism>
<keyword evidence="2" id="KW-1185">Reference proteome</keyword>
<evidence type="ECO:0000313" key="2">
    <source>
        <dbReference type="Proteomes" id="UP000006327"/>
    </source>
</evidence>
<sequence length="49" mass="5751">MLNTLAQQFVDKLFTENSNRKKNIQPLNLPQKAMNTYAAKTSRWLKNLK</sequence>
<reference evidence="1 2" key="1">
    <citation type="journal article" date="2017" name="Antonie Van Leeuwenhoek">
        <title>Rhizobium rhizosphaerae sp. nov., a novel species isolated from rice rhizosphere.</title>
        <authorList>
            <person name="Zhao J.J."/>
            <person name="Zhang J."/>
            <person name="Zhang R.J."/>
            <person name="Zhang C.W."/>
            <person name="Yin H.Q."/>
            <person name="Zhang X.X."/>
        </authorList>
    </citation>
    <scope>NUCLEOTIDE SEQUENCE [LARGE SCALE GENOMIC DNA]</scope>
    <source>
        <strain evidence="1 2">BSs20135</strain>
    </source>
</reference>
<comment type="caution">
    <text evidence="1">The sequence shown here is derived from an EMBL/GenBank/DDBJ whole genome shotgun (WGS) entry which is preliminary data.</text>
</comment>
<dbReference type="AlphaFoldDB" id="K6ZCB3"/>